<proteinExistence type="predicted"/>
<dbReference type="OrthoDB" id="4752037at2"/>
<dbReference type="KEGG" id="mshj:MSHI_32080"/>
<dbReference type="Pfam" id="PF05305">
    <property type="entry name" value="DUF732"/>
    <property type="match status" value="1"/>
</dbReference>
<organism evidence="2 3">
    <name type="scientific">Mycobacterium shinjukuense</name>
    <dbReference type="NCBI Taxonomy" id="398694"/>
    <lineage>
        <taxon>Bacteria</taxon>
        <taxon>Bacillati</taxon>
        <taxon>Actinomycetota</taxon>
        <taxon>Actinomycetes</taxon>
        <taxon>Mycobacteriales</taxon>
        <taxon>Mycobacteriaceae</taxon>
        <taxon>Mycobacterium</taxon>
    </lineage>
</organism>
<dbReference type="Proteomes" id="UP000467236">
    <property type="component" value="Chromosome"/>
</dbReference>
<feature type="compositionally biased region" description="Gly residues" evidence="1">
    <location>
        <begin position="298"/>
        <end position="315"/>
    </location>
</feature>
<dbReference type="AlphaFoldDB" id="A0A7I7MTY7"/>
<gene>
    <name evidence="2" type="ORF">MSHI_32080</name>
</gene>
<dbReference type="InterPro" id="IPR007969">
    <property type="entry name" value="DUF732"/>
</dbReference>
<feature type="region of interest" description="Disordered" evidence="1">
    <location>
        <begin position="221"/>
        <end position="334"/>
    </location>
</feature>
<dbReference type="RefSeq" id="WP_083045727.1">
    <property type="nucleotide sequence ID" value="NZ_AP022575.1"/>
</dbReference>
<protein>
    <submittedName>
        <fullName evidence="2">Uncharacterized protein</fullName>
    </submittedName>
</protein>
<feature type="compositionally biased region" description="Pro residues" evidence="1">
    <location>
        <begin position="225"/>
        <end position="287"/>
    </location>
</feature>
<evidence type="ECO:0000313" key="3">
    <source>
        <dbReference type="Proteomes" id="UP000467236"/>
    </source>
</evidence>
<accession>A0A7I7MTY7</accession>
<feature type="compositionally biased region" description="Low complexity" evidence="1">
    <location>
        <begin position="288"/>
        <end position="297"/>
    </location>
</feature>
<keyword evidence="3" id="KW-1185">Reference proteome</keyword>
<reference evidence="2 3" key="1">
    <citation type="journal article" date="2019" name="Emerg. Microbes Infect.">
        <title>Comprehensive subspecies identification of 175 nontuberculous mycobacteria species based on 7547 genomic profiles.</title>
        <authorList>
            <person name="Matsumoto Y."/>
            <person name="Kinjo T."/>
            <person name="Motooka D."/>
            <person name="Nabeya D."/>
            <person name="Jung N."/>
            <person name="Uechi K."/>
            <person name="Horii T."/>
            <person name="Iida T."/>
            <person name="Fujita J."/>
            <person name="Nakamura S."/>
        </authorList>
    </citation>
    <scope>NUCLEOTIDE SEQUENCE [LARGE SCALE GENOMIC DNA]</scope>
    <source>
        <strain evidence="2 3">JCM 14233</strain>
    </source>
</reference>
<dbReference type="EMBL" id="AP022575">
    <property type="protein sequence ID" value="BBX75302.1"/>
    <property type="molecule type" value="Genomic_DNA"/>
</dbReference>
<sequence length="334" mass="34687">MLTGITHRVGTLVGAILVLSGAAILSGGVTAADPNQDEQFLALLDSKEIPALENVPSLIATAHKICRKLDAGVPVDDLVDAMRKHAFNVDSTARLYPPDRVTTTIKRFISAAVEAYCPHDQGKIASIMANFAPGSSEPTHRVVAYPYDAVNSENNLRQRPRALGLTNTPPPRQEPAGTGTGRRSHWMDGGAVVAGRYGSDRWDSDAHDAVLASLIEAAPAGHPVLPNPPQIPTPPPPTAQTLAPPPPIVAPQPPKRSPPPPHQPPQQPPQQPPPQEPPPPQQPPPPQAVEQPADAPQSGGGVGGGGSGGNGGGGPVEPLPPPRPMPPGFVRLAP</sequence>
<feature type="region of interest" description="Disordered" evidence="1">
    <location>
        <begin position="153"/>
        <end position="186"/>
    </location>
</feature>
<evidence type="ECO:0000313" key="2">
    <source>
        <dbReference type="EMBL" id="BBX75302.1"/>
    </source>
</evidence>
<feature type="compositionally biased region" description="Pro residues" evidence="1">
    <location>
        <begin position="317"/>
        <end position="327"/>
    </location>
</feature>
<evidence type="ECO:0000256" key="1">
    <source>
        <dbReference type="SAM" id="MobiDB-lite"/>
    </source>
</evidence>
<name>A0A7I7MTY7_9MYCO</name>